<comment type="caution">
    <text evidence="2">The sequence shown here is derived from an EMBL/GenBank/DDBJ whole genome shotgun (WGS) entry which is preliminary data.</text>
</comment>
<reference evidence="2 3" key="1">
    <citation type="submission" date="2018-10" db="EMBL/GenBank/DDBJ databases">
        <authorList>
            <consortium name="IHU Genomes"/>
        </authorList>
    </citation>
    <scope>NUCLEOTIDE SEQUENCE [LARGE SCALE GENOMIC DNA]</scope>
    <source>
        <strain evidence="2 3">A1</strain>
    </source>
</reference>
<feature type="region of interest" description="Disordered" evidence="1">
    <location>
        <begin position="1"/>
        <end position="24"/>
    </location>
</feature>
<feature type="compositionally biased region" description="Low complexity" evidence="1">
    <location>
        <begin position="1"/>
        <end position="23"/>
    </location>
</feature>
<dbReference type="EMBL" id="UPSH01000001">
    <property type="protein sequence ID" value="VBB17778.1"/>
    <property type="molecule type" value="Genomic_DNA"/>
</dbReference>
<proteinExistence type="predicted"/>
<gene>
    <name evidence="2" type="ORF">YASMINEVIRUS_241</name>
</gene>
<sequence length="367" mass="42502">MDYQNMQNGYQQQPPQQQMNFGNINPRNFDPKVKNTIVNQNMYHAGYGNYKVCPVSGSIKFPYKSAYNPGTVSAVCKVIVYHKHAIDVADTLSDHGLNSLTAIKPIPAIMYPMGREFTGTNLESREGIYDENIILRSNYPYVIKKQPELFQTKDGQKMVVYSNPISVIRDANYNPLHYDLVFKVGVITLCYERQKDLLTEVEEKDKKKIEKKMLSSADLLTFQIYLENVFQAAICGYHNIMLLPIFGREFGIPVEDQILMYNLCIMKFGHMFKAIIICIPPYEDKGLFEYMDKEILKPQEMTKELDMKYMADNMAKRINQDSEDDGEKRDEIKAKMATMNDDEKLKVIKGMIKKNKEVAMKKHEKRK</sequence>
<protein>
    <submittedName>
        <fullName evidence="2">Uncharacterized protein</fullName>
    </submittedName>
</protein>
<evidence type="ECO:0000313" key="2">
    <source>
        <dbReference type="EMBL" id="VBB17778.1"/>
    </source>
</evidence>
<keyword evidence="3" id="KW-1185">Reference proteome</keyword>
<evidence type="ECO:0000256" key="1">
    <source>
        <dbReference type="SAM" id="MobiDB-lite"/>
    </source>
</evidence>
<evidence type="ECO:0000313" key="3">
    <source>
        <dbReference type="Proteomes" id="UP000594342"/>
    </source>
</evidence>
<accession>A0A5K0U789</accession>
<dbReference type="Proteomes" id="UP000594342">
    <property type="component" value="Unassembled WGS sequence"/>
</dbReference>
<organism evidence="2 3">
    <name type="scientific">Yasminevirus sp. GU-2018</name>
    <dbReference type="NCBI Taxonomy" id="2420051"/>
    <lineage>
        <taxon>Viruses</taxon>
        <taxon>Varidnaviria</taxon>
        <taxon>Bamfordvirae</taxon>
        <taxon>Nucleocytoviricota</taxon>
        <taxon>Megaviricetes</taxon>
        <taxon>Imitervirales</taxon>
        <taxon>Mimiviridae</taxon>
        <taxon>Klosneuvirinae</taxon>
        <taxon>Yasminevirus</taxon>
        <taxon>Yasminevirus saudimassiliense</taxon>
    </lineage>
</organism>
<name>A0A5K0U789_9VIRU</name>